<name>A0ABT6DCG5_9LACO</name>
<proteinExistence type="predicted"/>
<organism evidence="1 2">
    <name type="scientific">Furfurilactobacillus milii</name>
    <dbReference type="NCBI Taxonomy" id="2888272"/>
    <lineage>
        <taxon>Bacteria</taxon>
        <taxon>Bacillati</taxon>
        <taxon>Bacillota</taxon>
        <taxon>Bacilli</taxon>
        <taxon>Lactobacillales</taxon>
        <taxon>Lactobacillaceae</taxon>
        <taxon>Furfurilactobacillus</taxon>
    </lineage>
</organism>
<sequence>MQQIVERNDNPLQQVNQKELYTRWIKVDYDTFNKHYKFEPGFPHIEIVPGDPPNKWRYIPRACLDWVIKNKQVNY</sequence>
<keyword evidence="2" id="KW-1185">Reference proteome</keyword>
<dbReference type="RefSeq" id="WP_178942812.1">
    <property type="nucleotide sequence ID" value="NZ_JAIWJG010000019.1"/>
</dbReference>
<evidence type="ECO:0000313" key="1">
    <source>
        <dbReference type="EMBL" id="MDF9914842.1"/>
    </source>
</evidence>
<reference evidence="1" key="1">
    <citation type="submission" date="2022-06" db="EMBL/GenBank/DDBJ databases">
        <title>Antifungal cultures and metabolites of lactic acid bacteria for use in dairy fermentations.</title>
        <authorList>
            <person name="Zhao Z."/>
            <person name="Gaenzle M."/>
        </authorList>
    </citation>
    <scope>NUCLEOTIDE SEQUENCE</scope>
    <source>
        <strain evidence="1">FUA3126</strain>
    </source>
</reference>
<comment type="caution">
    <text evidence="1">The sequence shown here is derived from an EMBL/GenBank/DDBJ whole genome shotgun (WGS) entry which is preliminary data.</text>
</comment>
<dbReference type="EMBL" id="JANDJP010000019">
    <property type="protein sequence ID" value="MDF9914842.1"/>
    <property type="molecule type" value="Genomic_DNA"/>
</dbReference>
<dbReference type="Proteomes" id="UP001152867">
    <property type="component" value="Unassembled WGS sequence"/>
</dbReference>
<protein>
    <submittedName>
        <fullName evidence="1">Uncharacterized protein</fullName>
    </submittedName>
</protein>
<gene>
    <name evidence="1" type="ORF">NNA32_11385</name>
</gene>
<accession>A0ABT6DCG5</accession>
<evidence type="ECO:0000313" key="2">
    <source>
        <dbReference type="Proteomes" id="UP001152867"/>
    </source>
</evidence>